<organism evidence="3 4">
    <name type="scientific">Arcanobacterium pinnipediorum</name>
    <dbReference type="NCBI Taxonomy" id="1503041"/>
    <lineage>
        <taxon>Bacteria</taxon>
        <taxon>Bacillati</taxon>
        <taxon>Actinomycetota</taxon>
        <taxon>Actinomycetes</taxon>
        <taxon>Actinomycetales</taxon>
        <taxon>Actinomycetaceae</taxon>
        <taxon>Arcanobacterium</taxon>
    </lineage>
</organism>
<proteinExistence type="predicted"/>
<accession>A0ABY5AGC1</accession>
<name>A0ABY5AGC1_9ACTO</name>
<keyword evidence="1" id="KW-0732">Signal</keyword>
<dbReference type="Pfam" id="PF04536">
    <property type="entry name" value="TPM_phosphatase"/>
    <property type="match status" value="1"/>
</dbReference>
<feature type="chain" id="PRO_5045071270" evidence="1">
    <location>
        <begin position="26"/>
        <end position="630"/>
    </location>
</feature>
<evidence type="ECO:0000313" key="3">
    <source>
        <dbReference type="EMBL" id="USR79250.1"/>
    </source>
</evidence>
<sequence length="630" mass="68458">MKYTRVYAAACLAGLLSLFSTAAYAVEPVDVERNYEDYADVSTSVAALSNLMVEVSNGNLWVITVDDFDSMPPNLWAKQTFEKSGLGSGDGLLVISIGTSELYAYSPSGDIKELLNQATTQDVLDEFHEGNWDEGLTLFAEHVRSLRGGATLPVSQPTSSVPNILPALGVIGLGGAGVAGFAYWRKRKKLVARQADSQDLARRASTELLAADDDVRAGVSELEFARLEFGTDATAQFRETLELAQQDVAKAFGLRRLLDDDEPETPAQQEQMNTQILSLAQRARQAMRSQAQEFSQLRDLANRIGGKLTELSERTGELRSQLPLLDDKVENLKFNFPKESLVTLSAFPDQIRSLLTAVESHLDTALKAESGGEKNQAVQYARLAESVLDQAVQLVKRIDDAPQLLAAARDQLAAGIESLSADIIDARRLGGADATIQMRQKEAEEVLARATGGRQVDLLLINEQLSQAERNLDLALAGVRARDEQKRHIDSKVRRYYEQTQAKLKSLDEDVTRYREVVSADTRTLLQRAHSIFHSAQGLPVDEQIAAYISAMDYASRANRALFSDLEDYRDSDDGGGNLTDVIISGALRALVYGAFSSGSSRRGYSGGWGGGRSSGGGFGSNGGGFGKSF</sequence>
<evidence type="ECO:0000259" key="2">
    <source>
        <dbReference type="Pfam" id="PF04536"/>
    </source>
</evidence>
<dbReference type="Proteomes" id="UP001056109">
    <property type="component" value="Chromosome"/>
</dbReference>
<dbReference type="RefSeq" id="WP_252673124.1">
    <property type="nucleotide sequence ID" value="NZ_CP099547.1"/>
</dbReference>
<feature type="signal peptide" evidence="1">
    <location>
        <begin position="1"/>
        <end position="25"/>
    </location>
</feature>
<reference evidence="3" key="1">
    <citation type="submission" date="2022-06" db="EMBL/GenBank/DDBJ databases">
        <title>Complete Genome Sequence of Arcanobacterium pinnipediorum strain DSM 28752 isolated from a harbour seal.</title>
        <authorList>
            <person name="Borowiak M."/>
            <person name="Kreitlow A."/>
            <person name="Alssahen M."/>
            <person name="Malorny B."/>
            <person name="Laemmler C."/>
            <person name="Prenger-Berninghoff E."/>
            <person name="Siebert U."/>
            <person name="Ploetz M."/>
            <person name="Abdulmawjood A."/>
        </authorList>
    </citation>
    <scope>NUCLEOTIDE SEQUENCE</scope>
    <source>
        <strain evidence="3">DSM 28752</strain>
    </source>
</reference>
<dbReference type="Gene3D" id="3.10.310.50">
    <property type="match status" value="1"/>
</dbReference>
<protein>
    <submittedName>
        <fullName evidence="3">TPM domain-containing protein</fullName>
    </submittedName>
</protein>
<evidence type="ECO:0000313" key="4">
    <source>
        <dbReference type="Proteomes" id="UP001056109"/>
    </source>
</evidence>
<feature type="domain" description="TPM" evidence="2">
    <location>
        <begin position="57"/>
        <end position="142"/>
    </location>
</feature>
<evidence type="ECO:0000256" key="1">
    <source>
        <dbReference type="SAM" id="SignalP"/>
    </source>
</evidence>
<dbReference type="InterPro" id="IPR007621">
    <property type="entry name" value="TPM_dom"/>
</dbReference>
<keyword evidence="4" id="KW-1185">Reference proteome</keyword>
<gene>
    <name evidence="3" type="ORF">NG665_07690</name>
</gene>
<dbReference type="EMBL" id="CP099547">
    <property type="protein sequence ID" value="USR79250.1"/>
    <property type="molecule type" value="Genomic_DNA"/>
</dbReference>